<keyword evidence="2" id="KW-1185">Reference proteome</keyword>
<reference evidence="1" key="1">
    <citation type="journal article" date="2021" name="Nat. Commun.">
        <title>Genetic determinants of endophytism in the Arabidopsis root mycobiome.</title>
        <authorList>
            <person name="Mesny F."/>
            <person name="Miyauchi S."/>
            <person name="Thiergart T."/>
            <person name="Pickel B."/>
            <person name="Atanasova L."/>
            <person name="Karlsson M."/>
            <person name="Huettel B."/>
            <person name="Barry K.W."/>
            <person name="Haridas S."/>
            <person name="Chen C."/>
            <person name="Bauer D."/>
            <person name="Andreopoulos W."/>
            <person name="Pangilinan J."/>
            <person name="LaButti K."/>
            <person name="Riley R."/>
            <person name="Lipzen A."/>
            <person name="Clum A."/>
            <person name="Drula E."/>
            <person name="Henrissat B."/>
            <person name="Kohler A."/>
            <person name="Grigoriev I.V."/>
            <person name="Martin F.M."/>
            <person name="Hacquard S."/>
        </authorList>
    </citation>
    <scope>NUCLEOTIDE SEQUENCE</scope>
    <source>
        <strain evidence="1">MPI-SDFR-AT-0120</strain>
    </source>
</reference>
<dbReference type="Proteomes" id="UP000813461">
    <property type="component" value="Unassembled WGS sequence"/>
</dbReference>
<comment type="caution">
    <text evidence="1">The sequence shown here is derived from an EMBL/GenBank/DDBJ whole genome shotgun (WGS) entry which is preliminary data.</text>
</comment>
<evidence type="ECO:0000313" key="2">
    <source>
        <dbReference type="Proteomes" id="UP000813461"/>
    </source>
</evidence>
<accession>A0A8K0RBL4</accession>
<dbReference type="AlphaFoldDB" id="A0A8K0RBL4"/>
<gene>
    <name evidence="1" type="ORF">FB567DRAFT_268280</name>
</gene>
<protein>
    <submittedName>
        <fullName evidence="1">Uncharacterized protein</fullName>
    </submittedName>
</protein>
<evidence type="ECO:0000313" key="1">
    <source>
        <dbReference type="EMBL" id="KAH7091199.1"/>
    </source>
</evidence>
<organism evidence="1 2">
    <name type="scientific">Paraphoma chrysanthemicola</name>
    <dbReference type="NCBI Taxonomy" id="798071"/>
    <lineage>
        <taxon>Eukaryota</taxon>
        <taxon>Fungi</taxon>
        <taxon>Dikarya</taxon>
        <taxon>Ascomycota</taxon>
        <taxon>Pezizomycotina</taxon>
        <taxon>Dothideomycetes</taxon>
        <taxon>Pleosporomycetidae</taxon>
        <taxon>Pleosporales</taxon>
        <taxon>Pleosporineae</taxon>
        <taxon>Phaeosphaeriaceae</taxon>
        <taxon>Paraphoma</taxon>
    </lineage>
</organism>
<proteinExistence type="predicted"/>
<name>A0A8K0RBL4_9PLEO</name>
<dbReference type="OrthoDB" id="3801056at2759"/>
<dbReference type="EMBL" id="JAGMVJ010000004">
    <property type="protein sequence ID" value="KAH7091199.1"/>
    <property type="molecule type" value="Genomic_DNA"/>
</dbReference>
<sequence>MTACTGSATTVTTTTQTTTTIADVCEPSSCGRACAVKRGGRVIQTAVPYPEAATLGESSDSNDTLVLSGRDIRGPGSGNWQDFYDDVKAASGTTLIKNDQADGMVSAWTAVARVRWAGPSAIVVEELTGCIAILCYSRVGKSHACWGSMLRKMQLLVRGFCPSMY</sequence>